<organism evidence="2 3">
    <name type="scientific">Puccinia graminis f. sp. tritici</name>
    <dbReference type="NCBI Taxonomy" id="56615"/>
    <lineage>
        <taxon>Eukaryota</taxon>
        <taxon>Fungi</taxon>
        <taxon>Dikarya</taxon>
        <taxon>Basidiomycota</taxon>
        <taxon>Pucciniomycotina</taxon>
        <taxon>Pucciniomycetes</taxon>
        <taxon>Pucciniales</taxon>
        <taxon>Pucciniaceae</taxon>
        <taxon>Puccinia</taxon>
    </lineage>
</organism>
<feature type="region of interest" description="Disordered" evidence="1">
    <location>
        <begin position="38"/>
        <end position="63"/>
    </location>
</feature>
<protein>
    <submittedName>
        <fullName evidence="2">Uncharacterized protein</fullName>
    </submittedName>
</protein>
<accession>A0A5B0SMX7</accession>
<evidence type="ECO:0000256" key="1">
    <source>
        <dbReference type="SAM" id="MobiDB-lite"/>
    </source>
</evidence>
<proteinExistence type="predicted"/>
<dbReference type="AlphaFoldDB" id="A0A5B0SMX7"/>
<gene>
    <name evidence="2" type="ORF">PGTUg99_037651</name>
</gene>
<reference evidence="2 3" key="1">
    <citation type="submission" date="2019-05" db="EMBL/GenBank/DDBJ databases">
        <title>Emergence of the Ug99 lineage of the wheat stem rust pathogen through somatic hybridization.</title>
        <authorList>
            <person name="Li F."/>
            <person name="Upadhyaya N.M."/>
            <person name="Sperschneider J."/>
            <person name="Matny O."/>
            <person name="Nguyen-Phuc H."/>
            <person name="Mago R."/>
            <person name="Raley C."/>
            <person name="Miller M.E."/>
            <person name="Silverstein K.A.T."/>
            <person name="Henningsen E."/>
            <person name="Hirsch C.D."/>
            <person name="Visser B."/>
            <person name="Pretorius Z.A."/>
            <person name="Steffenson B.J."/>
            <person name="Schwessinger B."/>
            <person name="Dodds P.N."/>
            <person name="Figueroa M."/>
        </authorList>
    </citation>
    <scope>NUCLEOTIDE SEQUENCE [LARGE SCALE GENOMIC DNA]</scope>
    <source>
        <strain evidence="2 3">Ug99</strain>
    </source>
</reference>
<dbReference type="Proteomes" id="UP000325313">
    <property type="component" value="Unassembled WGS sequence"/>
</dbReference>
<evidence type="ECO:0000313" key="3">
    <source>
        <dbReference type="Proteomes" id="UP000325313"/>
    </source>
</evidence>
<feature type="compositionally biased region" description="Low complexity" evidence="1">
    <location>
        <begin position="54"/>
        <end position="63"/>
    </location>
</feature>
<evidence type="ECO:0000313" key="2">
    <source>
        <dbReference type="EMBL" id="KAA1139288.1"/>
    </source>
</evidence>
<comment type="caution">
    <text evidence="2">The sequence shown here is derived from an EMBL/GenBank/DDBJ whole genome shotgun (WGS) entry which is preliminary data.</text>
</comment>
<sequence length="84" mass="9211">MYHDLDFTGTEFACRAKRPATGPREGTCSLTHCRGPCEPQPGGRPAKVCPKTKSPSSSNNLNPNHAKVPEWLFPILLAHPFLIL</sequence>
<dbReference type="EMBL" id="VDEP01000001">
    <property type="protein sequence ID" value="KAA1139288.1"/>
    <property type="molecule type" value="Genomic_DNA"/>
</dbReference>
<name>A0A5B0SMX7_PUCGR</name>